<evidence type="ECO:0000256" key="1">
    <source>
        <dbReference type="SAM" id="MobiDB-lite"/>
    </source>
</evidence>
<name>A0A098G7F9_9GAMM</name>
<dbReference type="KEGG" id="lfa:LFA_2533"/>
<gene>
    <name evidence="2" type="ORF">LFA_2533</name>
</gene>
<dbReference type="Proteomes" id="UP000032430">
    <property type="component" value="Chromosome I"/>
</dbReference>
<dbReference type="HOGENOM" id="CLU_418449_0_0_6"/>
<evidence type="ECO:0000313" key="2">
    <source>
        <dbReference type="EMBL" id="CEG57904.1"/>
    </source>
</evidence>
<dbReference type="OrthoDB" id="5652557at2"/>
<evidence type="ECO:0000313" key="3">
    <source>
        <dbReference type="Proteomes" id="UP000032430"/>
    </source>
</evidence>
<protein>
    <recommendedName>
        <fullName evidence="4">Coiled-coil-containing protein</fullName>
    </recommendedName>
</protein>
<proteinExistence type="predicted"/>
<keyword evidence="3" id="KW-1185">Reference proteome</keyword>
<dbReference type="AlphaFoldDB" id="A0A098G7F9"/>
<evidence type="ECO:0008006" key="4">
    <source>
        <dbReference type="Google" id="ProtNLM"/>
    </source>
</evidence>
<feature type="region of interest" description="Disordered" evidence="1">
    <location>
        <begin position="229"/>
        <end position="271"/>
    </location>
</feature>
<sequence length="655" mass="74588">MSSNKLYNFVHTVVFKNDNQSVDKATLFQQTHLNGTPYYLLQLSKKSNAFPDGLTLIEHHISIYKEPVSTVDKKSEYHYTAIFKDKQKKTYRLHVYFDQFNEMVTPPHLDLDTGNQQYESIKTDELDVDWFALSHKMSDSVITQLRKEQNQQCTLLKNKIEPLEKKTTQLSTDLTKNKKLYLNTLSQQIELGIQLDAINSKEDKQKEIEFLQQMHQKVSSEITVAYKKTKKSKNEPSSSVSSVPAIIMGDSNEKKTSTSLKKQKAASKNTKDKLTQLHQEFMQEMKRSADALLTIETIGNESEKGVLIRNIYKQIEGLQLTTPPSLPNDSIQALNKMQQRITTIARKHIHYLLSKNKWDEALALSSLFSVALDDAIFNQALRQLNPVLIDFLLENGNYDLDRFKPKINKKDYSSIMEFLFQCDLKSSNVVRCFDVLLTYKMSLLRKNSDGIPCLFRLIEDAEQLIDATHPMVQALIKNLKKSPKNICGLRGVIEYFKTQNNNFTHDIKLHARMMTATIKLYSLFMNLNIEMDLSAEMNFAESIDILVQADTLMKQSNALETQASTSVSDTDSVTDQFTTTSTSATGSLPEQFTTASASDTDSVTTCSPEKTGQVPLNFQRGDIYGGFGIFKLSEYSIESTQDEVPEKTLMRKNNK</sequence>
<dbReference type="EMBL" id="LN614827">
    <property type="protein sequence ID" value="CEG57904.1"/>
    <property type="molecule type" value="Genomic_DNA"/>
</dbReference>
<organism evidence="2 3">
    <name type="scientific">Legionella fallonii LLAP-10</name>
    <dbReference type="NCBI Taxonomy" id="1212491"/>
    <lineage>
        <taxon>Bacteria</taxon>
        <taxon>Pseudomonadati</taxon>
        <taxon>Pseudomonadota</taxon>
        <taxon>Gammaproteobacteria</taxon>
        <taxon>Legionellales</taxon>
        <taxon>Legionellaceae</taxon>
        <taxon>Legionella</taxon>
    </lineage>
</organism>
<accession>A0A098G7F9</accession>
<dbReference type="RefSeq" id="WP_045096320.1">
    <property type="nucleotide sequence ID" value="NZ_LN614827.1"/>
</dbReference>
<reference evidence="3" key="1">
    <citation type="submission" date="2014-09" db="EMBL/GenBank/DDBJ databases">
        <authorList>
            <person name="Gomez-Valero L."/>
        </authorList>
    </citation>
    <scope>NUCLEOTIDE SEQUENCE [LARGE SCALE GENOMIC DNA]</scope>
    <source>
        <strain evidence="3">ATCC700992</strain>
    </source>
</reference>